<dbReference type="EMBL" id="BPLQ01014754">
    <property type="protein sequence ID" value="GIY82927.1"/>
    <property type="molecule type" value="Genomic_DNA"/>
</dbReference>
<dbReference type="Proteomes" id="UP001054837">
    <property type="component" value="Unassembled WGS sequence"/>
</dbReference>
<accession>A0AAV4WJG1</accession>
<organism evidence="1 2">
    <name type="scientific">Caerostris darwini</name>
    <dbReference type="NCBI Taxonomy" id="1538125"/>
    <lineage>
        <taxon>Eukaryota</taxon>
        <taxon>Metazoa</taxon>
        <taxon>Ecdysozoa</taxon>
        <taxon>Arthropoda</taxon>
        <taxon>Chelicerata</taxon>
        <taxon>Arachnida</taxon>
        <taxon>Araneae</taxon>
        <taxon>Araneomorphae</taxon>
        <taxon>Entelegynae</taxon>
        <taxon>Araneoidea</taxon>
        <taxon>Araneidae</taxon>
        <taxon>Caerostris</taxon>
    </lineage>
</organism>
<reference evidence="1 2" key="1">
    <citation type="submission" date="2021-06" db="EMBL/GenBank/DDBJ databases">
        <title>Caerostris darwini draft genome.</title>
        <authorList>
            <person name="Kono N."/>
            <person name="Arakawa K."/>
        </authorList>
    </citation>
    <scope>NUCLEOTIDE SEQUENCE [LARGE SCALE GENOMIC DNA]</scope>
</reference>
<gene>
    <name evidence="1" type="ORF">CDAR_527311</name>
</gene>
<protein>
    <submittedName>
        <fullName evidence="1">Uncharacterized protein</fullName>
    </submittedName>
</protein>
<keyword evidence="2" id="KW-1185">Reference proteome</keyword>
<dbReference type="AlphaFoldDB" id="A0AAV4WJG1"/>
<proteinExistence type="predicted"/>
<name>A0AAV4WJG1_9ARAC</name>
<comment type="caution">
    <text evidence="1">The sequence shown here is derived from an EMBL/GenBank/DDBJ whole genome shotgun (WGS) entry which is preliminary data.</text>
</comment>
<evidence type="ECO:0000313" key="2">
    <source>
        <dbReference type="Proteomes" id="UP001054837"/>
    </source>
</evidence>
<evidence type="ECO:0000313" key="1">
    <source>
        <dbReference type="EMBL" id="GIY82927.1"/>
    </source>
</evidence>
<sequence length="114" mass="13503">MSCLVSGQISHRFDLNVYLFVFSNRQMHLYSFRLAIYPRTCKFRSHLRSFILSGCRDDSPHPMNNSWRGRVVYDWALCSPTTRNRILLYVVDPSLERDSDQNQPKCQKGPWWST</sequence>